<dbReference type="HAMAP" id="MF_01382">
    <property type="entry name" value="SecA"/>
    <property type="match status" value="1"/>
</dbReference>
<evidence type="ECO:0000256" key="3">
    <source>
        <dbReference type="ARBA" id="ARBA00022448"/>
    </source>
</evidence>
<dbReference type="FunFam" id="3.90.1440.10:FF:000001">
    <property type="entry name" value="Preprotein translocase subunit SecA"/>
    <property type="match status" value="1"/>
</dbReference>
<keyword evidence="12 15" id="KW-1278">Translocase</keyword>
<evidence type="ECO:0000256" key="6">
    <source>
        <dbReference type="ARBA" id="ARBA00022519"/>
    </source>
</evidence>
<dbReference type="eggNOG" id="COG0653">
    <property type="taxonomic scope" value="Bacteria"/>
</dbReference>
<dbReference type="InterPro" id="IPR000185">
    <property type="entry name" value="SecA"/>
</dbReference>
<comment type="function">
    <text evidence="15">Part of the Sec protein translocase complex. Interacts with the SecYEG preprotein conducting channel. Has a central role in coupling the hydrolysis of ATP to the transfer of proteins into and across the cell membrane, serving both as a receptor for the preprotein-SecB complex and as an ATP-driven molecular motor driving the stepwise translocation of polypeptide chains across the membrane.</text>
</comment>
<feature type="region of interest" description="Disordered" evidence="17">
    <location>
        <begin position="837"/>
        <end position="874"/>
    </location>
</feature>
<feature type="domain" description="SecA family profile" evidence="20">
    <location>
        <begin position="3"/>
        <end position="620"/>
    </location>
</feature>
<keyword evidence="3 15" id="KW-0813">Transport</keyword>
<dbReference type="Gene3D" id="1.10.3060.10">
    <property type="entry name" value="Helical scaffold and wing domains of SecA"/>
    <property type="match status" value="1"/>
</dbReference>
<dbReference type="InterPro" id="IPR001650">
    <property type="entry name" value="Helicase_C-like"/>
</dbReference>
<comment type="subunit">
    <text evidence="15">Monomer and homodimer. Part of the essential Sec protein translocation apparatus which comprises SecA, SecYEG and auxiliary proteins SecDF-YajC and YidC.</text>
</comment>
<dbReference type="SUPFAM" id="SSF81886">
    <property type="entry name" value="Helical scaffold and wing domains of SecA"/>
    <property type="match status" value="1"/>
</dbReference>
<dbReference type="SMART" id="SM00958">
    <property type="entry name" value="SecA_PP_bind"/>
    <property type="match status" value="1"/>
</dbReference>
<dbReference type="PROSITE" id="PS51196">
    <property type="entry name" value="SECA_MOTOR_DEAD"/>
    <property type="match status" value="1"/>
</dbReference>
<dbReference type="Gene3D" id="3.40.50.300">
    <property type="entry name" value="P-loop containing nucleotide triphosphate hydrolases"/>
    <property type="match status" value="2"/>
</dbReference>
<dbReference type="GO" id="GO:0008564">
    <property type="term" value="F:protein-exporting ATPase activity"/>
    <property type="evidence" value="ECO:0007669"/>
    <property type="project" value="UniProtKB-EC"/>
</dbReference>
<dbReference type="InterPro" id="IPR014018">
    <property type="entry name" value="SecA_motor_DEAD"/>
</dbReference>
<dbReference type="InterPro" id="IPR036670">
    <property type="entry name" value="SecA_X-link_sf"/>
</dbReference>
<evidence type="ECO:0000256" key="17">
    <source>
        <dbReference type="SAM" id="MobiDB-lite"/>
    </source>
</evidence>
<dbReference type="Pfam" id="PF21090">
    <property type="entry name" value="P-loop_SecA"/>
    <property type="match status" value="1"/>
</dbReference>
<sequence>MLKKLINAVIGNSNQRLLKKYSSIVNKINELETVIQKLKDKDFIKKTSELKELYKKDGFSDNLMIEAFALVREASVRTLGLRHFDEQMIGGIALHNGKVAEMKTGEGKTLVATLPAYLNALSGNGVHVITVNDYLARRDAEWMGEVYEFLGLTVGINQAQLPTEEKLKAYAADITYGTNNEFGFDYLRDNMVYSQDQKVQRGLNFALIDEVDSILIDEARTPLVISGQSDVDVNLYGKLDQIVPSLKRQDKEDGDGDYWIDEKTTGVILSESGHNNVEEVLTKLGVLEKNSNLYDPENISLLHYVQSALKAHNLFIKDKDYVVKDGAVVIIDEFTGRMMPGRRWSDGLHQAIEAKEKVKIQRESKTLAGITFQNYFRLYNKISGMTGTAETEAEEFKHIYNLETLVIPPHRQITRADLMDKIYRTSDERYKAVINDILDRNKKSQPILIGTTSIESSEFISKILNKHKLKHQVLNAKQHEKEAHIIEQAGKPGMITIATNMAGRGTDIVLGGNIDPEIERLSNESKKTEAVTKKIKALKDQWKKDHDVVLAAGGLHIIGTERHESRRIDNQLRGRSGRQGDPGSSCFYLSLEDSLMRIFASDRISSIMQKLNMPDNEPIEHSWVTRSIESAQKKVEGRNFEIRKQLLEFDEVPNSQRKVIYEQRNDVLNSDESEVMIKNILHEAISNIVYEYIPLDSVEEMWDISGLENRLQLEYNLSINIKKWLDKEPNIEIETIANKIVEQAQSDYFKKESIAGKESVRHFEKSIMLQIIDHHWRSHLTALDHLRQGVSMRAYGGKDPKQEFKREAFNMFEVLLSNIKNEIAKVVMLVEVKTEEQTKKLDQKNQQEVDKASVDSQNQDNQANQQRKIGRNESCPCGSGKKYKHCHGVLS</sequence>
<organism evidence="21 22">
    <name type="scientific">beta proteobacterium KB13</name>
    <dbReference type="NCBI Taxonomy" id="314607"/>
    <lineage>
        <taxon>Bacteria</taxon>
        <taxon>Pseudomonadati</taxon>
        <taxon>Pseudomonadota</taxon>
        <taxon>Betaproteobacteria</taxon>
        <taxon>Nitrosomonadales</taxon>
        <taxon>OM43 clade</taxon>
    </lineage>
</organism>
<keyword evidence="5 15" id="KW-0963">Cytoplasm</keyword>
<dbReference type="NCBIfam" id="NF009538">
    <property type="entry name" value="PRK12904.1"/>
    <property type="match status" value="1"/>
</dbReference>
<keyword evidence="14 15" id="KW-0472">Membrane</keyword>
<dbReference type="HOGENOM" id="CLU_005314_3_0_4"/>
<dbReference type="GO" id="GO:0006605">
    <property type="term" value="P:protein targeting"/>
    <property type="evidence" value="ECO:0007669"/>
    <property type="project" value="UniProtKB-UniRule"/>
</dbReference>
<feature type="compositionally biased region" description="Basic and acidic residues" evidence="17">
    <location>
        <begin position="837"/>
        <end position="853"/>
    </location>
</feature>
<comment type="catalytic activity">
    <reaction evidence="15">
        <text>ATP + H2O + cellular proteinSide 1 = ADP + phosphate + cellular proteinSide 2.</text>
        <dbReference type="EC" id="7.4.2.8"/>
    </reaction>
</comment>
<keyword evidence="6" id="KW-0997">Cell inner membrane</keyword>
<dbReference type="PRINTS" id="PR00906">
    <property type="entry name" value="SECA"/>
</dbReference>
<dbReference type="GO" id="GO:0017038">
    <property type="term" value="P:protein import"/>
    <property type="evidence" value="ECO:0007669"/>
    <property type="project" value="InterPro"/>
</dbReference>
<evidence type="ECO:0000256" key="14">
    <source>
        <dbReference type="ARBA" id="ARBA00023136"/>
    </source>
</evidence>
<keyword evidence="7" id="KW-0479">Metal-binding</keyword>
<dbReference type="GO" id="GO:0005829">
    <property type="term" value="C:cytosol"/>
    <property type="evidence" value="ECO:0007669"/>
    <property type="project" value="TreeGrafter"/>
</dbReference>
<keyword evidence="9" id="KW-0862">Zinc</keyword>
<evidence type="ECO:0000259" key="19">
    <source>
        <dbReference type="PROSITE" id="PS51194"/>
    </source>
</evidence>
<dbReference type="Pfam" id="PF02810">
    <property type="entry name" value="SEC-C"/>
    <property type="match status" value="1"/>
</dbReference>
<dbReference type="SUPFAM" id="SSF52540">
    <property type="entry name" value="P-loop containing nucleoside triphosphate hydrolases"/>
    <property type="match status" value="2"/>
</dbReference>
<evidence type="ECO:0000256" key="12">
    <source>
        <dbReference type="ARBA" id="ARBA00022967"/>
    </source>
</evidence>
<dbReference type="NCBIfam" id="TIGR00963">
    <property type="entry name" value="secA"/>
    <property type="match status" value="1"/>
</dbReference>
<keyword evidence="8 15" id="KW-0547">Nucleotide-binding</keyword>
<name>B6BWH0_9PROT</name>
<feature type="binding site" evidence="15">
    <location>
        <position position="87"/>
    </location>
    <ligand>
        <name>ATP</name>
        <dbReference type="ChEBI" id="CHEBI:30616"/>
    </ligand>
</feature>
<dbReference type="GO" id="GO:0065002">
    <property type="term" value="P:intracellular protein transmembrane transport"/>
    <property type="evidence" value="ECO:0007669"/>
    <property type="project" value="UniProtKB-UniRule"/>
</dbReference>
<gene>
    <name evidence="15 21" type="primary">secA</name>
    <name evidence="21" type="ORF">KB13_1310</name>
</gene>
<comment type="subcellular location">
    <subcellularLocation>
        <location evidence="15">Cell membrane</location>
        <topology evidence="15">Peripheral membrane protein</topology>
        <orientation evidence="15">Cytoplasmic side</orientation>
    </subcellularLocation>
    <subcellularLocation>
        <location evidence="15">Cytoplasm</location>
    </subcellularLocation>
    <text evidence="15">Distribution is 50-50.</text>
</comment>
<dbReference type="Gene3D" id="3.90.1440.10">
    <property type="entry name" value="SecA, preprotein cross-linking domain"/>
    <property type="match status" value="1"/>
</dbReference>
<evidence type="ECO:0000256" key="16">
    <source>
        <dbReference type="RuleBase" id="RU003874"/>
    </source>
</evidence>
<keyword evidence="22" id="KW-1185">Reference proteome</keyword>
<protein>
    <recommendedName>
        <fullName evidence="15 16">Protein translocase subunit SecA</fullName>
        <ecNumber evidence="15">7.4.2.8</ecNumber>
    </recommendedName>
</protein>
<dbReference type="PROSITE" id="PS01312">
    <property type="entry name" value="SECA"/>
    <property type="match status" value="1"/>
</dbReference>
<evidence type="ECO:0000256" key="2">
    <source>
        <dbReference type="ARBA" id="ARBA00007650"/>
    </source>
</evidence>
<feature type="domain" description="Helicase ATP-binding" evidence="18">
    <location>
        <begin position="89"/>
        <end position="247"/>
    </location>
</feature>
<evidence type="ECO:0000256" key="15">
    <source>
        <dbReference type="HAMAP-Rule" id="MF_01382"/>
    </source>
</evidence>
<dbReference type="InterPro" id="IPR036266">
    <property type="entry name" value="SecA_Wing/Scaffold_sf"/>
</dbReference>
<evidence type="ECO:0000256" key="11">
    <source>
        <dbReference type="ARBA" id="ARBA00022927"/>
    </source>
</evidence>
<dbReference type="Proteomes" id="UP000004188">
    <property type="component" value="Unassembled WGS sequence"/>
</dbReference>
<comment type="cofactor">
    <cofactor evidence="1">
        <name>Zn(2+)</name>
        <dbReference type="ChEBI" id="CHEBI:29105"/>
    </cofactor>
</comment>
<feature type="binding site" evidence="15">
    <location>
        <begin position="105"/>
        <end position="109"/>
    </location>
    <ligand>
        <name>ATP</name>
        <dbReference type="ChEBI" id="CHEBI:30616"/>
    </ligand>
</feature>
<feature type="compositionally biased region" description="Low complexity" evidence="17">
    <location>
        <begin position="857"/>
        <end position="866"/>
    </location>
</feature>
<dbReference type="InterPro" id="IPR014001">
    <property type="entry name" value="Helicase_ATP-bd"/>
</dbReference>
<keyword evidence="13 15" id="KW-0811">Translocation</keyword>
<reference evidence="22" key="1">
    <citation type="journal article" date="2012" name="Stand. Genomic Sci.">
        <title>Genome sequence of strain HIMB624, a cultured representative from the OM43 clade of marine Betaproteobacteria.</title>
        <authorList>
            <person name="Huggett M.J."/>
            <person name="Hayakawa D.H."/>
            <person name="Rappe M.S."/>
        </authorList>
    </citation>
    <scope>NUCLEOTIDE SEQUENCE [LARGE SCALE GENOMIC DNA]</scope>
    <source>
        <strain evidence="22">KB13</strain>
    </source>
</reference>
<accession>B6BWH0</accession>
<dbReference type="InterPro" id="IPR011115">
    <property type="entry name" value="SecA_DEAD"/>
</dbReference>
<dbReference type="CDD" id="cd17928">
    <property type="entry name" value="DEXDc_SecA"/>
    <property type="match status" value="1"/>
</dbReference>
<evidence type="ECO:0000313" key="22">
    <source>
        <dbReference type="Proteomes" id="UP000004188"/>
    </source>
</evidence>
<dbReference type="PANTHER" id="PTHR30612">
    <property type="entry name" value="SECA INNER MEMBRANE COMPONENT OF SEC PROTEIN SECRETION SYSTEM"/>
    <property type="match status" value="1"/>
</dbReference>
<dbReference type="InterPro" id="IPR004027">
    <property type="entry name" value="SEC_C_motif"/>
</dbReference>
<dbReference type="GO" id="GO:0005524">
    <property type="term" value="F:ATP binding"/>
    <property type="evidence" value="ECO:0007669"/>
    <property type="project" value="UniProtKB-UniRule"/>
</dbReference>
<evidence type="ECO:0000256" key="1">
    <source>
        <dbReference type="ARBA" id="ARBA00001947"/>
    </source>
</evidence>
<dbReference type="InterPro" id="IPR020937">
    <property type="entry name" value="SecA_CS"/>
</dbReference>
<evidence type="ECO:0000256" key="5">
    <source>
        <dbReference type="ARBA" id="ARBA00022490"/>
    </source>
</evidence>
<feature type="domain" description="Helicase C-terminal" evidence="19">
    <location>
        <begin position="417"/>
        <end position="636"/>
    </location>
</feature>
<dbReference type="FunFam" id="3.40.50.300:FF:000113">
    <property type="entry name" value="Preprotein translocase subunit SecA"/>
    <property type="match status" value="1"/>
</dbReference>
<proteinExistence type="inferred from homology"/>
<dbReference type="Pfam" id="PF07516">
    <property type="entry name" value="SecA_SW"/>
    <property type="match status" value="1"/>
</dbReference>
<feature type="binding site" evidence="15">
    <location>
        <position position="507"/>
    </location>
    <ligand>
        <name>ATP</name>
        <dbReference type="ChEBI" id="CHEBI:30616"/>
    </ligand>
</feature>
<dbReference type="STRING" id="314607.KB13_1310"/>
<dbReference type="PANTHER" id="PTHR30612:SF0">
    <property type="entry name" value="CHLOROPLAST PROTEIN-TRANSPORTING ATPASE"/>
    <property type="match status" value="1"/>
</dbReference>
<evidence type="ECO:0000256" key="8">
    <source>
        <dbReference type="ARBA" id="ARBA00022741"/>
    </source>
</evidence>
<dbReference type="InterPro" id="IPR011130">
    <property type="entry name" value="SecA_preprotein_X-link_dom"/>
</dbReference>
<dbReference type="GO" id="GO:0043952">
    <property type="term" value="P:protein transport by the Sec complex"/>
    <property type="evidence" value="ECO:0007669"/>
    <property type="project" value="TreeGrafter"/>
</dbReference>
<dbReference type="EMBL" id="DS995299">
    <property type="protein sequence ID" value="EDZ65177.1"/>
    <property type="molecule type" value="Genomic_DNA"/>
</dbReference>
<keyword evidence="11 15" id="KW-0653">Protein transport</keyword>
<dbReference type="CDD" id="cd18803">
    <property type="entry name" value="SF2_C_secA"/>
    <property type="match status" value="1"/>
</dbReference>
<dbReference type="AlphaFoldDB" id="B6BWH0"/>
<keyword evidence="4 15" id="KW-1003">Cell membrane</keyword>
<evidence type="ECO:0000256" key="4">
    <source>
        <dbReference type="ARBA" id="ARBA00022475"/>
    </source>
</evidence>
<dbReference type="FunFam" id="1.10.3060.10:FF:000003">
    <property type="entry name" value="Protein translocase subunit SecA"/>
    <property type="match status" value="1"/>
</dbReference>
<evidence type="ECO:0000259" key="18">
    <source>
        <dbReference type="PROSITE" id="PS51192"/>
    </source>
</evidence>
<dbReference type="InterPro" id="IPR027417">
    <property type="entry name" value="P-loop_NTPase"/>
</dbReference>
<evidence type="ECO:0000256" key="7">
    <source>
        <dbReference type="ARBA" id="ARBA00022723"/>
    </source>
</evidence>
<evidence type="ECO:0000313" key="21">
    <source>
        <dbReference type="EMBL" id="EDZ65177.1"/>
    </source>
</evidence>
<dbReference type="Pfam" id="PF01043">
    <property type="entry name" value="SecA_PP_bind"/>
    <property type="match status" value="1"/>
</dbReference>
<dbReference type="PROSITE" id="PS51192">
    <property type="entry name" value="HELICASE_ATP_BIND_1"/>
    <property type="match status" value="1"/>
</dbReference>
<dbReference type="EC" id="7.4.2.8" evidence="15"/>
<comment type="similarity">
    <text evidence="2 15 16">Belongs to the SecA family.</text>
</comment>
<dbReference type="SMART" id="SM00957">
    <property type="entry name" value="SecA_DEAD"/>
    <property type="match status" value="1"/>
</dbReference>
<evidence type="ECO:0000256" key="13">
    <source>
        <dbReference type="ARBA" id="ARBA00023010"/>
    </source>
</evidence>
<dbReference type="PROSITE" id="PS51194">
    <property type="entry name" value="HELICASE_CTER"/>
    <property type="match status" value="1"/>
</dbReference>
<dbReference type="GO" id="GO:0031522">
    <property type="term" value="C:cell envelope Sec protein transport complex"/>
    <property type="evidence" value="ECO:0007669"/>
    <property type="project" value="UniProtKB-ARBA"/>
</dbReference>
<dbReference type="Pfam" id="PF07517">
    <property type="entry name" value="SecA_DEAD"/>
    <property type="match status" value="1"/>
</dbReference>
<evidence type="ECO:0000259" key="20">
    <source>
        <dbReference type="PROSITE" id="PS51196"/>
    </source>
</evidence>
<evidence type="ECO:0000256" key="10">
    <source>
        <dbReference type="ARBA" id="ARBA00022840"/>
    </source>
</evidence>
<dbReference type="GO" id="GO:0046872">
    <property type="term" value="F:metal ion binding"/>
    <property type="evidence" value="ECO:0007669"/>
    <property type="project" value="UniProtKB-KW"/>
</dbReference>
<dbReference type="GO" id="GO:0005886">
    <property type="term" value="C:plasma membrane"/>
    <property type="evidence" value="ECO:0007669"/>
    <property type="project" value="UniProtKB-SubCell"/>
</dbReference>
<dbReference type="InterPro" id="IPR044722">
    <property type="entry name" value="SecA_SF2_C"/>
</dbReference>
<keyword evidence="10 15" id="KW-0067">ATP-binding</keyword>
<dbReference type="SUPFAM" id="SSF81767">
    <property type="entry name" value="Pre-protein crosslinking domain of SecA"/>
    <property type="match status" value="1"/>
</dbReference>
<evidence type="ECO:0000256" key="9">
    <source>
        <dbReference type="ARBA" id="ARBA00022833"/>
    </source>
</evidence>
<dbReference type="InterPro" id="IPR011116">
    <property type="entry name" value="SecA_Wing/Scaffold"/>
</dbReference>